<protein>
    <submittedName>
        <fullName evidence="1">Uncharacterized protein</fullName>
    </submittedName>
</protein>
<dbReference type="Proteomes" id="UP001295684">
    <property type="component" value="Unassembled WGS sequence"/>
</dbReference>
<evidence type="ECO:0000313" key="2">
    <source>
        <dbReference type="Proteomes" id="UP001295684"/>
    </source>
</evidence>
<dbReference type="AlphaFoldDB" id="A0AAD1UED8"/>
<keyword evidence="2" id="KW-1185">Reference proteome</keyword>
<evidence type="ECO:0000313" key="1">
    <source>
        <dbReference type="EMBL" id="CAI2365259.1"/>
    </source>
</evidence>
<dbReference type="EMBL" id="CAMPGE010006417">
    <property type="protein sequence ID" value="CAI2365259.1"/>
    <property type="molecule type" value="Genomic_DNA"/>
</dbReference>
<accession>A0AAD1UED8</accession>
<name>A0AAD1UED8_EUPCR</name>
<reference evidence="1" key="1">
    <citation type="submission" date="2023-07" db="EMBL/GenBank/DDBJ databases">
        <authorList>
            <consortium name="AG Swart"/>
            <person name="Singh M."/>
            <person name="Singh A."/>
            <person name="Seah K."/>
            <person name="Emmerich C."/>
        </authorList>
    </citation>
    <scope>NUCLEOTIDE SEQUENCE</scope>
    <source>
        <strain evidence="1">DP1</strain>
    </source>
</reference>
<sequence length="336" mass="38673">MHQSNNQQNTKFYLEDLEFAKNVLHNPSLKPILAEAQNPSTDCDIFFCDDISEPDIGSSECISINLDHLEKDSQCSALSSNDYQIYDDPGGSSSTEDPCIIKMRLIPNCSQSVSTKRCTNYEKASSQADPEPSIYKDILCPSEITLGDEKQCVVEEEPTKFVMPMPKKKRKDNRYDSLYRSLLRKLRKWFQSLFRSNTNYEKCKKSNKPIFFLKCVEELCKNTLNQHSNFNLVFTLANLINPRLIQKHKANFCKEYSCLRGFLKDLTQRVGPGKDVFTQFSFVKMERTVCTKEYDTLLHFFIDHDQDGFSEDEKYALQQMLKVSSCHILSASNACP</sequence>
<organism evidence="1 2">
    <name type="scientific">Euplotes crassus</name>
    <dbReference type="NCBI Taxonomy" id="5936"/>
    <lineage>
        <taxon>Eukaryota</taxon>
        <taxon>Sar</taxon>
        <taxon>Alveolata</taxon>
        <taxon>Ciliophora</taxon>
        <taxon>Intramacronucleata</taxon>
        <taxon>Spirotrichea</taxon>
        <taxon>Hypotrichia</taxon>
        <taxon>Euplotida</taxon>
        <taxon>Euplotidae</taxon>
        <taxon>Moneuplotes</taxon>
    </lineage>
</organism>
<proteinExistence type="predicted"/>
<comment type="caution">
    <text evidence="1">The sequence shown here is derived from an EMBL/GenBank/DDBJ whole genome shotgun (WGS) entry which is preliminary data.</text>
</comment>
<gene>
    <name evidence="1" type="ORF">ECRASSUSDP1_LOCUS6610</name>
</gene>